<evidence type="ECO:0000259" key="1">
    <source>
        <dbReference type="Pfam" id="PF00078"/>
    </source>
</evidence>
<dbReference type="InterPro" id="IPR012337">
    <property type="entry name" value="RNaseH-like_sf"/>
</dbReference>
<dbReference type="Gene3D" id="3.30.420.10">
    <property type="entry name" value="Ribonuclease H-like superfamily/Ribonuclease H"/>
    <property type="match status" value="1"/>
</dbReference>
<evidence type="ECO:0000259" key="2">
    <source>
        <dbReference type="Pfam" id="PF13456"/>
    </source>
</evidence>
<dbReference type="InterPro" id="IPR044730">
    <property type="entry name" value="RNase_H-like_dom_plant"/>
</dbReference>
<name>A0A2N9HXU4_FAGSY</name>
<dbReference type="InterPro" id="IPR000477">
    <property type="entry name" value="RT_dom"/>
</dbReference>
<dbReference type="CDD" id="cd06222">
    <property type="entry name" value="RNase_H_like"/>
    <property type="match status" value="1"/>
</dbReference>
<dbReference type="SUPFAM" id="SSF53098">
    <property type="entry name" value="Ribonuclease H-like"/>
    <property type="match status" value="1"/>
</dbReference>
<dbReference type="PANTHER" id="PTHR33116:SF86">
    <property type="entry name" value="REVERSE TRANSCRIPTASE DOMAIN-CONTAINING PROTEIN"/>
    <property type="match status" value="1"/>
</dbReference>
<dbReference type="PANTHER" id="PTHR33116">
    <property type="entry name" value="REVERSE TRANSCRIPTASE ZINC-BINDING DOMAIN-CONTAINING PROTEIN-RELATED-RELATED"/>
    <property type="match status" value="1"/>
</dbReference>
<evidence type="ECO:0000313" key="3">
    <source>
        <dbReference type="EMBL" id="SPD16925.1"/>
    </source>
</evidence>
<dbReference type="GO" id="GO:0004523">
    <property type="term" value="F:RNA-DNA hybrid ribonuclease activity"/>
    <property type="evidence" value="ECO:0007669"/>
    <property type="project" value="InterPro"/>
</dbReference>
<evidence type="ECO:0008006" key="4">
    <source>
        <dbReference type="Google" id="ProtNLM"/>
    </source>
</evidence>
<dbReference type="Pfam" id="PF00078">
    <property type="entry name" value="RVT_1"/>
    <property type="match status" value="1"/>
</dbReference>
<dbReference type="EMBL" id="OIVN01004362">
    <property type="protein sequence ID" value="SPD16925.1"/>
    <property type="molecule type" value="Genomic_DNA"/>
</dbReference>
<sequence>MSVSNAKKEAKLQGELDEWLTRNDTVWKQKSREIWLHDGDRNTKFFHLSTIIRRRHNSIDAIRDDSGGWILDKKDIGHHIRDKFKSLFTEEEISCTPDLGNLMLPMISPEVNADIFDMQDLKAPGPDGLPPENQVIVKELMHSFKTRKVKGGFVSIKCVSIVSSSILVNGGRTESFKPSRGLRQGDPLSPYLFILCQDVLSRLIDQQFSLGNISGVRMNVSGPTITHVMFADDLMLFARANRREVGILNECIETYCLWSGQNINRDKSGVIFSKIESKLMGWRCKALSRVGRRTLIKSVALALPTYSISTEDVPVIVCNKMDSTIRRFWWNPKRDRGKYLVWKSWESLCRSKEKGGLGFRESKLFNQALLAKLTWWVASGRDSICIRALRSKYKVNEDWMDSEPHKNASHLWRAIEKMCSVIKMGACFIVGNGDSIDMWKDPWVPWLEGFTPTPLHANTPQPPLRVSNLLDSSNRIWKTNVLQELVDSHSLAAILKIPIPIDAPQDRLIWTLNPSGCFSVKSAISSCLAPDSFTASTGLELLDLVINPPICTDLRINLKTIRAQNSIQFALTLENIWIVRNQVVHNDLKINHLAIVKNLEVRVLEHWHILNPLLVDDTGVVSIPWWSIPPPQVLKLNVDAALKDGLATLAVIVRSDSGHVMNGWTKRYDTTDPCTTEAAAILWAMELAKENNYLKILVEGDAKICIEAITEVATTIPGTILPLVNIIKVLALEFPACSFCWVRRDANGMAHSLAKFTSSLPSCFFCNSSNLPPSVHEAWIRDLIACSS</sequence>
<dbReference type="GO" id="GO:0003676">
    <property type="term" value="F:nucleic acid binding"/>
    <property type="evidence" value="ECO:0007669"/>
    <property type="project" value="InterPro"/>
</dbReference>
<dbReference type="Pfam" id="PF13456">
    <property type="entry name" value="RVT_3"/>
    <property type="match status" value="1"/>
</dbReference>
<feature type="domain" description="RNase H type-1" evidence="2">
    <location>
        <begin position="637"/>
        <end position="756"/>
    </location>
</feature>
<protein>
    <recommendedName>
        <fullName evidence="4">Reverse transcriptase domain-containing protein</fullName>
    </recommendedName>
</protein>
<proteinExistence type="predicted"/>
<accession>A0A2N9HXU4</accession>
<gene>
    <name evidence="3" type="ORF">FSB_LOCUS44807</name>
</gene>
<feature type="domain" description="Reverse transcriptase" evidence="1">
    <location>
        <begin position="135"/>
        <end position="277"/>
    </location>
</feature>
<dbReference type="InterPro" id="IPR002156">
    <property type="entry name" value="RNaseH_domain"/>
</dbReference>
<organism evidence="3">
    <name type="scientific">Fagus sylvatica</name>
    <name type="common">Beechnut</name>
    <dbReference type="NCBI Taxonomy" id="28930"/>
    <lineage>
        <taxon>Eukaryota</taxon>
        <taxon>Viridiplantae</taxon>
        <taxon>Streptophyta</taxon>
        <taxon>Embryophyta</taxon>
        <taxon>Tracheophyta</taxon>
        <taxon>Spermatophyta</taxon>
        <taxon>Magnoliopsida</taxon>
        <taxon>eudicotyledons</taxon>
        <taxon>Gunneridae</taxon>
        <taxon>Pentapetalae</taxon>
        <taxon>rosids</taxon>
        <taxon>fabids</taxon>
        <taxon>Fagales</taxon>
        <taxon>Fagaceae</taxon>
        <taxon>Fagus</taxon>
    </lineage>
</organism>
<reference evidence="3" key="1">
    <citation type="submission" date="2018-02" db="EMBL/GenBank/DDBJ databases">
        <authorList>
            <person name="Cohen D.B."/>
            <person name="Kent A.D."/>
        </authorList>
    </citation>
    <scope>NUCLEOTIDE SEQUENCE</scope>
</reference>
<dbReference type="InterPro" id="IPR036397">
    <property type="entry name" value="RNaseH_sf"/>
</dbReference>
<dbReference type="AlphaFoldDB" id="A0A2N9HXU4"/>